<reference evidence="12 13" key="1">
    <citation type="submission" date="2018-10" db="EMBL/GenBank/DDBJ databases">
        <authorList>
            <consortium name="Pathogen Informatics"/>
        </authorList>
    </citation>
    <scope>NUCLEOTIDE SEQUENCE [LARGE SCALE GENOMIC DNA]</scope>
</reference>
<evidence type="ECO:0000256" key="11">
    <source>
        <dbReference type="SAM" id="Phobius"/>
    </source>
</evidence>
<evidence type="ECO:0000256" key="9">
    <source>
        <dbReference type="ARBA" id="ARBA00023136"/>
    </source>
</evidence>
<dbReference type="Gene3D" id="1.10.1580.10">
    <property type="match status" value="1"/>
</dbReference>
<dbReference type="PANTHER" id="PTHR28644">
    <property type="entry name" value="SMALL INTEGRAL MEMBRANE PROTEIN 15"/>
    <property type="match status" value="1"/>
</dbReference>
<keyword evidence="7" id="KW-0175">Coiled coil</keyword>
<keyword evidence="9 11" id="KW-0472">Membrane</keyword>
<keyword evidence="4 11" id="KW-0812">Transmembrane</keyword>
<sequence>MIDTPGILEPKAQTLCGQLSLGVCGAVDWDAVDKILLADYLLFCLNGRSRYEYVSVFGMPGPTSNVNELLAWVAARRRLVQAAPRRSRDREAPEVAAEEEEEHESTASRLKTMEPDFNASAAYFLRAFNEGRLGRITFLPHANMAEGMEAAAPSYGGDMLNDLLQKKIEFSQIPVPQDWKGWFAYKLLEWGLFAIEDPWGFTTTILLFVTPFFLLSAIFSFKLAKILQKEEEDKKRKARKTNAARAAAHRHAKSD</sequence>
<feature type="region of interest" description="Disordered" evidence="10">
    <location>
        <begin position="231"/>
        <end position="255"/>
    </location>
</feature>
<evidence type="ECO:0000256" key="8">
    <source>
        <dbReference type="ARBA" id="ARBA00023134"/>
    </source>
</evidence>
<dbReference type="OrthoDB" id="269151at2759"/>
<dbReference type="InterPro" id="IPR027877">
    <property type="entry name" value="Smim15"/>
</dbReference>
<evidence type="ECO:0000256" key="5">
    <source>
        <dbReference type="ARBA" id="ARBA00022741"/>
    </source>
</evidence>
<proteinExistence type="inferred from homology"/>
<keyword evidence="5" id="KW-0547">Nucleotide-binding</keyword>
<comment type="subcellular location">
    <subcellularLocation>
        <location evidence="1">Membrane</location>
        <topology evidence="1">Single-pass membrane protein</topology>
    </subcellularLocation>
</comment>
<name>A0A0R3UNB7_MESCO</name>
<feature type="compositionally biased region" description="Basic residues" evidence="10">
    <location>
        <begin position="236"/>
        <end position="255"/>
    </location>
</feature>
<keyword evidence="8" id="KW-0342">GTP-binding</keyword>
<dbReference type="Proteomes" id="UP000267029">
    <property type="component" value="Unassembled WGS sequence"/>
</dbReference>
<evidence type="ECO:0000256" key="1">
    <source>
        <dbReference type="ARBA" id="ARBA00004167"/>
    </source>
</evidence>
<organism evidence="12 13">
    <name type="scientific">Mesocestoides corti</name>
    <name type="common">Flatworm</name>
    <dbReference type="NCBI Taxonomy" id="53468"/>
    <lineage>
        <taxon>Eukaryota</taxon>
        <taxon>Metazoa</taxon>
        <taxon>Spiralia</taxon>
        <taxon>Lophotrochozoa</taxon>
        <taxon>Platyhelminthes</taxon>
        <taxon>Cestoda</taxon>
        <taxon>Eucestoda</taxon>
        <taxon>Cyclophyllidea</taxon>
        <taxon>Mesocestoididae</taxon>
        <taxon>Mesocestoides</taxon>
    </lineage>
</organism>
<keyword evidence="13" id="KW-1185">Reference proteome</keyword>
<dbReference type="EMBL" id="UXSR01005682">
    <property type="protein sequence ID" value="VDD83283.1"/>
    <property type="molecule type" value="Genomic_DNA"/>
</dbReference>
<accession>A0A0R3UNB7</accession>
<dbReference type="STRING" id="53468.A0A0R3UNB7"/>
<dbReference type="GO" id="GO:0005525">
    <property type="term" value="F:GTP binding"/>
    <property type="evidence" value="ECO:0007669"/>
    <property type="project" value="UniProtKB-KW"/>
</dbReference>
<evidence type="ECO:0000256" key="10">
    <source>
        <dbReference type="SAM" id="MobiDB-lite"/>
    </source>
</evidence>
<feature type="region of interest" description="Disordered" evidence="10">
    <location>
        <begin position="83"/>
        <end position="108"/>
    </location>
</feature>
<dbReference type="GO" id="GO:0016020">
    <property type="term" value="C:membrane"/>
    <property type="evidence" value="ECO:0007669"/>
    <property type="project" value="UniProtKB-SubCell"/>
</dbReference>
<dbReference type="InterPro" id="IPR023179">
    <property type="entry name" value="GTP-bd_ortho_bundle_sf"/>
</dbReference>
<evidence type="ECO:0000256" key="4">
    <source>
        <dbReference type="ARBA" id="ARBA00022692"/>
    </source>
</evidence>
<comment type="similarity">
    <text evidence="2">Belongs to the SMIM15 family.</text>
</comment>
<dbReference type="Pfam" id="PF15086">
    <property type="entry name" value="UPF0542"/>
    <property type="match status" value="1"/>
</dbReference>
<keyword evidence="6 11" id="KW-1133">Transmembrane helix</keyword>
<evidence type="ECO:0000313" key="12">
    <source>
        <dbReference type="EMBL" id="VDD83283.1"/>
    </source>
</evidence>
<evidence type="ECO:0000256" key="7">
    <source>
        <dbReference type="ARBA" id="ARBA00023054"/>
    </source>
</evidence>
<dbReference type="AlphaFoldDB" id="A0A0R3UNB7"/>
<feature type="transmembrane region" description="Helical" evidence="11">
    <location>
        <begin position="205"/>
        <end position="227"/>
    </location>
</feature>
<evidence type="ECO:0000313" key="13">
    <source>
        <dbReference type="Proteomes" id="UP000267029"/>
    </source>
</evidence>
<gene>
    <name evidence="12" type="ORF">MCOS_LOCUS9286</name>
</gene>
<evidence type="ECO:0000256" key="6">
    <source>
        <dbReference type="ARBA" id="ARBA00022989"/>
    </source>
</evidence>
<evidence type="ECO:0000256" key="3">
    <source>
        <dbReference type="ARBA" id="ARBA00017904"/>
    </source>
</evidence>
<protein>
    <recommendedName>
        <fullName evidence="3">Small integral membrane protein 15</fullName>
    </recommendedName>
</protein>
<dbReference type="PANTHER" id="PTHR28644:SF1">
    <property type="entry name" value="SMALL INTEGRAL MEMBRANE PROTEIN 15"/>
    <property type="match status" value="1"/>
</dbReference>
<evidence type="ECO:0000256" key="2">
    <source>
        <dbReference type="ARBA" id="ARBA00006758"/>
    </source>
</evidence>